<evidence type="ECO:0000313" key="1">
    <source>
        <dbReference type="EMBL" id="AWW32123.1"/>
    </source>
</evidence>
<evidence type="ECO:0000313" key="2">
    <source>
        <dbReference type="Proteomes" id="UP000248688"/>
    </source>
</evidence>
<organism evidence="1 2">
    <name type="scientific">Echinicola strongylocentroti</name>
    <dbReference type="NCBI Taxonomy" id="1795355"/>
    <lineage>
        <taxon>Bacteria</taxon>
        <taxon>Pseudomonadati</taxon>
        <taxon>Bacteroidota</taxon>
        <taxon>Cytophagia</taxon>
        <taxon>Cytophagales</taxon>
        <taxon>Cyclobacteriaceae</taxon>
        <taxon>Echinicola</taxon>
    </lineage>
</organism>
<keyword evidence="2" id="KW-1185">Reference proteome</keyword>
<reference evidence="1 2" key="1">
    <citation type="submission" date="2018-06" db="EMBL/GenBank/DDBJ databases">
        <title>Echinicola strongylocentroti sp. nov., isolated from a sea urchin Strongylocentrotus intermedius.</title>
        <authorList>
            <person name="Bae S.S."/>
        </authorList>
    </citation>
    <scope>NUCLEOTIDE SEQUENCE [LARGE SCALE GENOMIC DNA]</scope>
    <source>
        <strain evidence="1 2">MEBiC08714</strain>
    </source>
</reference>
<dbReference type="OrthoDB" id="9962423at2"/>
<protein>
    <submittedName>
        <fullName evidence="1">Uncharacterized protein</fullName>
    </submittedName>
</protein>
<dbReference type="KEGG" id="est:DN752_19365"/>
<accession>A0A2Z4IP55</accession>
<dbReference type="Proteomes" id="UP000248688">
    <property type="component" value="Chromosome"/>
</dbReference>
<proteinExistence type="predicted"/>
<dbReference type="EMBL" id="CP030041">
    <property type="protein sequence ID" value="AWW32123.1"/>
    <property type="molecule type" value="Genomic_DNA"/>
</dbReference>
<sequence>MNIDYYCFVSKTRQDDITLTGFEKKYQEEKKQPSWRRGYFDGLMAYFIATKTRSHQEVSWEVSCSGCPYCKKTLVPWHLCGLVYCHEGTKSPRG</sequence>
<dbReference type="AlphaFoldDB" id="A0A2Z4IP55"/>
<gene>
    <name evidence="1" type="ORF">DN752_19365</name>
</gene>
<name>A0A2Z4IP55_9BACT</name>